<keyword evidence="3" id="KW-1185">Reference proteome</keyword>
<dbReference type="InterPro" id="IPR012902">
    <property type="entry name" value="N_methyl_site"/>
</dbReference>
<organism evidence="2 3">
    <name type="scientific">Paraferrimonas sedimenticola</name>
    <dbReference type="NCBI Taxonomy" id="375674"/>
    <lineage>
        <taxon>Bacteria</taxon>
        <taxon>Pseudomonadati</taxon>
        <taxon>Pseudomonadota</taxon>
        <taxon>Gammaproteobacteria</taxon>
        <taxon>Alteromonadales</taxon>
        <taxon>Ferrimonadaceae</taxon>
        <taxon>Paraferrimonas</taxon>
    </lineage>
</organism>
<dbReference type="NCBIfam" id="TIGR02532">
    <property type="entry name" value="IV_pilin_GFxxxE"/>
    <property type="match status" value="1"/>
</dbReference>
<feature type="transmembrane region" description="Helical" evidence="1">
    <location>
        <begin position="12"/>
        <end position="33"/>
    </location>
</feature>
<reference evidence="2" key="1">
    <citation type="journal article" date="2014" name="Int. J. Syst. Evol. Microbiol.">
        <title>Complete genome sequence of Corynebacterium casei LMG S-19264T (=DSM 44701T), isolated from a smear-ripened cheese.</title>
        <authorList>
            <consortium name="US DOE Joint Genome Institute (JGI-PGF)"/>
            <person name="Walter F."/>
            <person name="Albersmeier A."/>
            <person name="Kalinowski J."/>
            <person name="Ruckert C."/>
        </authorList>
    </citation>
    <scope>NUCLEOTIDE SEQUENCE</scope>
    <source>
        <strain evidence="2">NBRC 101628</strain>
    </source>
</reference>
<gene>
    <name evidence="2" type="ORF">GCM10007895_04460</name>
</gene>
<dbReference type="Pfam" id="PF07963">
    <property type="entry name" value="N_methyl"/>
    <property type="match status" value="1"/>
</dbReference>
<evidence type="ECO:0000256" key="1">
    <source>
        <dbReference type="SAM" id="Phobius"/>
    </source>
</evidence>
<evidence type="ECO:0000313" key="3">
    <source>
        <dbReference type="Proteomes" id="UP001161422"/>
    </source>
</evidence>
<keyword evidence="1" id="KW-0472">Membrane</keyword>
<dbReference type="SUPFAM" id="SSF54523">
    <property type="entry name" value="Pili subunits"/>
    <property type="match status" value="1"/>
</dbReference>
<dbReference type="Proteomes" id="UP001161422">
    <property type="component" value="Unassembled WGS sequence"/>
</dbReference>
<evidence type="ECO:0000313" key="2">
    <source>
        <dbReference type="EMBL" id="GLP95140.1"/>
    </source>
</evidence>
<dbReference type="InterPro" id="IPR045584">
    <property type="entry name" value="Pilin-like"/>
</dbReference>
<dbReference type="RefSeq" id="WP_281254663.1">
    <property type="nucleotide sequence ID" value="NZ_BSNC01000001.1"/>
</dbReference>
<keyword evidence="1" id="KW-1133">Transmembrane helix</keyword>
<sequence>MAQINSMARKSGFTLIELVVVIVILGLLAVVAAPKFINLRDDAMVAKLEGMQGAMKSGARLIYAKAAVENKLEGNDSITEGNASISLNSGYPVANWMDGIRYIVDLDVINYSGAADVCDVDWCGRGNQTSIPSGVTTTSPGRIGKVYPKGYSWNDQCGVYYLNHEDGRTPEIGLETADC</sequence>
<name>A0AA37VX59_9GAMM</name>
<dbReference type="PROSITE" id="PS00409">
    <property type="entry name" value="PROKAR_NTER_METHYL"/>
    <property type="match status" value="1"/>
</dbReference>
<accession>A0AA37VX59</accession>
<dbReference type="AlphaFoldDB" id="A0AA37VX59"/>
<keyword evidence="1" id="KW-0812">Transmembrane</keyword>
<dbReference type="EMBL" id="BSNC01000001">
    <property type="protein sequence ID" value="GLP95140.1"/>
    <property type="molecule type" value="Genomic_DNA"/>
</dbReference>
<dbReference type="Gene3D" id="3.30.700.10">
    <property type="entry name" value="Glycoprotein, Type 4 Pilin"/>
    <property type="match status" value="1"/>
</dbReference>
<protein>
    <submittedName>
        <fullName evidence="2">Type IV pilin</fullName>
    </submittedName>
</protein>
<reference evidence="2" key="2">
    <citation type="submission" date="2023-01" db="EMBL/GenBank/DDBJ databases">
        <title>Draft genome sequence of Paraferrimonas sedimenticola strain NBRC 101628.</title>
        <authorList>
            <person name="Sun Q."/>
            <person name="Mori K."/>
        </authorList>
    </citation>
    <scope>NUCLEOTIDE SEQUENCE</scope>
    <source>
        <strain evidence="2">NBRC 101628</strain>
    </source>
</reference>
<proteinExistence type="predicted"/>
<comment type="caution">
    <text evidence="2">The sequence shown here is derived from an EMBL/GenBank/DDBJ whole genome shotgun (WGS) entry which is preliminary data.</text>
</comment>